<proteinExistence type="predicted"/>
<evidence type="ECO:0000313" key="2">
    <source>
        <dbReference type="Proteomes" id="UP000295627"/>
    </source>
</evidence>
<accession>A0A4R5P4Z0</accession>
<dbReference type="AlphaFoldDB" id="A0A4R5P4Z0"/>
<protein>
    <submittedName>
        <fullName evidence="1">Uncharacterized protein</fullName>
    </submittedName>
</protein>
<name>A0A4R5P4Z0_9MYCO</name>
<comment type="caution">
    <text evidence="1">The sequence shown here is derived from an EMBL/GenBank/DDBJ whole genome shotgun (WGS) entry which is preliminary data.</text>
</comment>
<dbReference type="Proteomes" id="UP000295627">
    <property type="component" value="Unassembled WGS sequence"/>
</dbReference>
<evidence type="ECO:0000313" key="1">
    <source>
        <dbReference type="EMBL" id="TDH17972.1"/>
    </source>
</evidence>
<reference evidence="1 2" key="1">
    <citation type="journal article" date="2019" name="Sci. Rep.">
        <title>Extended insight into the Mycobacterium chelonae-abscessus complex through whole genome sequencing of Mycobacterium salmoniphilum outbreak and Mycobacterium salmoniphilum-like strains.</title>
        <authorList>
            <person name="Behra P.R.K."/>
            <person name="Das S."/>
            <person name="Pettersson B.M.F."/>
            <person name="Shirreff L."/>
            <person name="DuCote T."/>
            <person name="Jacobsson K.G."/>
            <person name="Ennis D.G."/>
            <person name="Kirsebom L.A."/>
        </authorList>
    </citation>
    <scope>NUCLEOTIDE SEQUENCE [LARGE SCALE GENOMIC DNA]</scope>
    <source>
        <strain evidence="1 2">DSM 45524</strain>
    </source>
</reference>
<dbReference type="EMBL" id="RXLR01000024">
    <property type="protein sequence ID" value="TDH17972.1"/>
    <property type="molecule type" value="Genomic_DNA"/>
</dbReference>
<sequence length="166" mass="18554">MADQMMMDFEPEVTAAREAAIAERDAAFDALVITVELTVAEAREQDLWFNGADHDRISVLVCPACGDYEPNELLMSSNHGINRFHIAKQPDGTWANSGRYYGRDWCLALALTSTHASQGLHTLHSGQTRMISRLRPEIRARFEELVAQSTARRESMETNTEDGGLK</sequence>
<organism evidence="1 2">
    <name type="scientific">Mycobacteroides franklinii</name>
    <dbReference type="NCBI Taxonomy" id="948102"/>
    <lineage>
        <taxon>Bacteria</taxon>
        <taxon>Bacillati</taxon>
        <taxon>Actinomycetota</taxon>
        <taxon>Actinomycetes</taxon>
        <taxon>Mycobacteriales</taxon>
        <taxon>Mycobacteriaceae</taxon>
        <taxon>Mycobacteroides</taxon>
    </lineage>
</organism>
<dbReference type="RefSeq" id="WP_083069928.1">
    <property type="nucleotide sequence ID" value="NZ_MAFQ01000014.1"/>
</dbReference>
<gene>
    <name evidence="1" type="ORF">EJ571_24905</name>
</gene>